<keyword evidence="3 6" id="KW-0479">Metal-binding</keyword>
<sequence>MESSKYTSTILVLSFLYVICRWTLACAQARRDKKHRKTEATFPPGPEPWPVFGNFITLSRLFRNPDLELLKLAKRFGSMTMMWFGSQPLLIINKAREAKELLGQRGHIYSDRPSQNGFRERAWTWRLVTISTGPQFRWLRNINHRLLGPRQSLNLRQYQDYESTIMLRDLVQAPSDFMHHAERYSISFMFSAVYGVRLMQLGHFIMTEFFKLWEEMLHYFFPILEKLPERFQPWVKMANNLQKRETALHKAFLSALRPLVEAGTAPNCFGASLMRMEEEENINEEKMIGILSLLIGAGTDTTSSILQNFFKVMAMNPEALKNAQEELDLVVGSERLPTWDDEQNLPYLRALIKEVHRWAPITSLSVPHANSEEDMYQGHRIPKGTIVFPNVTALSRDPEIYDNSDEFRPERFLGNDLHASACVNHPDFRKRDHFHYGFGRRVCQGIFVAEASLFIVIARIIWAFNIAPQAGAPPLSLDDKICTSCYQHQRP</sequence>
<dbReference type="GO" id="GO:0016705">
    <property type="term" value="F:oxidoreductase activity, acting on paired donors, with incorporation or reduction of molecular oxygen"/>
    <property type="evidence" value="ECO:0007669"/>
    <property type="project" value="InterPro"/>
</dbReference>
<keyword evidence="6" id="KW-0349">Heme</keyword>
<keyword evidence="5 6" id="KW-0408">Iron</keyword>
<keyword evidence="4" id="KW-0560">Oxidoreductase</keyword>
<comment type="pathway">
    <text evidence="1">Mycotoxin biosynthesis.</text>
</comment>
<dbReference type="InterPro" id="IPR001128">
    <property type="entry name" value="Cyt_P450"/>
</dbReference>
<proteinExistence type="inferred from homology"/>
<dbReference type="PRINTS" id="PR00463">
    <property type="entry name" value="EP450I"/>
</dbReference>
<dbReference type="GO" id="GO:0020037">
    <property type="term" value="F:heme binding"/>
    <property type="evidence" value="ECO:0007669"/>
    <property type="project" value="InterPro"/>
</dbReference>
<feature type="binding site" description="axial binding residue" evidence="6">
    <location>
        <position position="443"/>
    </location>
    <ligand>
        <name>heme</name>
        <dbReference type="ChEBI" id="CHEBI:30413"/>
    </ligand>
    <ligandPart>
        <name>Fe</name>
        <dbReference type="ChEBI" id="CHEBI:18248"/>
    </ligandPart>
</feature>
<reference evidence="7" key="1">
    <citation type="journal article" date="2021" name="Nat. Commun.">
        <title>Genetic determinants of endophytism in the Arabidopsis root mycobiome.</title>
        <authorList>
            <person name="Mesny F."/>
            <person name="Miyauchi S."/>
            <person name="Thiergart T."/>
            <person name="Pickel B."/>
            <person name="Atanasova L."/>
            <person name="Karlsson M."/>
            <person name="Huettel B."/>
            <person name="Barry K.W."/>
            <person name="Haridas S."/>
            <person name="Chen C."/>
            <person name="Bauer D."/>
            <person name="Andreopoulos W."/>
            <person name="Pangilinan J."/>
            <person name="LaButti K."/>
            <person name="Riley R."/>
            <person name="Lipzen A."/>
            <person name="Clum A."/>
            <person name="Drula E."/>
            <person name="Henrissat B."/>
            <person name="Kohler A."/>
            <person name="Grigoriev I.V."/>
            <person name="Martin F.M."/>
            <person name="Hacquard S."/>
        </authorList>
    </citation>
    <scope>NUCLEOTIDE SEQUENCE</scope>
    <source>
        <strain evidence="7">MPI-CAGE-CH-0235</strain>
    </source>
</reference>
<keyword evidence="8" id="KW-1185">Reference proteome</keyword>
<comment type="caution">
    <text evidence="7">The sequence shown here is derived from an EMBL/GenBank/DDBJ whole genome shotgun (WGS) entry which is preliminary data.</text>
</comment>
<dbReference type="PANTHER" id="PTHR46300:SF5">
    <property type="entry name" value="CYTOCHROME P450"/>
    <property type="match status" value="1"/>
</dbReference>
<dbReference type="Pfam" id="PF00067">
    <property type="entry name" value="p450"/>
    <property type="match status" value="1"/>
</dbReference>
<evidence type="ECO:0000256" key="3">
    <source>
        <dbReference type="ARBA" id="ARBA00022723"/>
    </source>
</evidence>
<dbReference type="PANTHER" id="PTHR46300">
    <property type="entry name" value="P450, PUTATIVE (EUROFUNG)-RELATED-RELATED"/>
    <property type="match status" value="1"/>
</dbReference>
<dbReference type="EMBL" id="JAGPNK010000009">
    <property type="protein sequence ID" value="KAH7313641.1"/>
    <property type="molecule type" value="Genomic_DNA"/>
</dbReference>
<dbReference type="InterPro" id="IPR002401">
    <property type="entry name" value="Cyt_P450_E_grp-I"/>
</dbReference>
<name>A0A8K0SNK4_9HYPO</name>
<dbReference type="OrthoDB" id="1470350at2759"/>
<dbReference type="GO" id="GO:0004497">
    <property type="term" value="F:monooxygenase activity"/>
    <property type="evidence" value="ECO:0007669"/>
    <property type="project" value="InterPro"/>
</dbReference>
<dbReference type="SUPFAM" id="SSF48264">
    <property type="entry name" value="Cytochrome P450"/>
    <property type="match status" value="1"/>
</dbReference>
<dbReference type="InterPro" id="IPR050364">
    <property type="entry name" value="Cytochrome_P450_fung"/>
</dbReference>
<comment type="cofactor">
    <cofactor evidence="6">
        <name>heme</name>
        <dbReference type="ChEBI" id="CHEBI:30413"/>
    </cofactor>
</comment>
<dbReference type="Proteomes" id="UP000813444">
    <property type="component" value="Unassembled WGS sequence"/>
</dbReference>
<evidence type="ECO:0000256" key="4">
    <source>
        <dbReference type="ARBA" id="ARBA00023002"/>
    </source>
</evidence>
<dbReference type="GO" id="GO:0005506">
    <property type="term" value="F:iron ion binding"/>
    <property type="evidence" value="ECO:0007669"/>
    <property type="project" value="InterPro"/>
</dbReference>
<evidence type="ECO:0000256" key="6">
    <source>
        <dbReference type="PIRSR" id="PIRSR602401-1"/>
    </source>
</evidence>
<evidence type="ECO:0000256" key="5">
    <source>
        <dbReference type="ARBA" id="ARBA00023004"/>
    </source>
</evidence>
<evidence type="ECO:0000256" key="1">
    <source>
        <dbReference type="ARBA" id="ARBA00004685"/>
    </source>
</evidence>
<gene>
    <name evidence="7" type="ORF">B0I35DRAFT_505013</name>
</gene>
<protein>
    <submittedName>
        <fullName evidence="7">Cytochrome P450</fullName>
    </submittedName>
</protein>
<organism evidence="7 8">
    <name type="scientific">Stachybotrys elegans</name>
    <dbReference type="NCBI Taxonomy" id="80388"/>
    <lineage>
        <taxon>Eukaryota</taxon>
        <taxon>Fungi</taxon>
        <taxon>Dikarya</taxon>
        <taxon>Ascomycota</taxon>
        <taxon>Pezizomycotina</taxon>
        <taxon>Sordariomycetes</taxon>
        <taxon>Hypocreomycetidae</taxon>
        <taxon>Hypocreales</taxon>
        <taxon>Stachybotryaceae</taxon>
        <taxon>Stachybotrys</taxon>
    </lineage>
</organism>
<comment type="similarity">
    <text evidence="2">Belongs to the cytochrome P450 family.</text>
</comment>
<dbReference type="AlphaFoldDB" id="A0A8K0SNK4"/>
<dbReference type="Gene3D" id="1.10.630.10">
    <property type="entry name" value="Cytochrome P450"/>
    <property type="match status" value="1"/>
</dbReference>
<dbReference type="InterPro" id="IPR036396">
    <property type="entry name" value="Cyt_P450_sf"/>
</dbReference>
<dbReference type="PRINTS" id="PR00385">
    <property type="entry name" value="P450"/>
</dbReference>
<accession>A0A8K0SNK4</accession>
<evidence type="ECO:0000256" key="2">
    <source>
        <dbReference type="ARBA" id="ARBA00010617"/>
    </source>
</evidence>
<evidence type="ECO:0000313" key="7">
    <source>
        <dbReference type="EMBL" id="KAH7313641.1"/>
    </source>
</evidence>
<dbReference type="CDD" id="cd11065">
    <property type="entry name" value="CYP64-like"/>
    <property type="match status" value="1"/>
</dbReference>
<evidence type="ECO:0000313" key="8">
    <source>
        <dbReference type="Proteomes" id="UP000813444"/>
    </source>
</evidence>